<name>A0A4U0FHU4_9BACL</name>
<dbReference type="PANTHER" id="PTHR32432:SF13">
    <property type="entry name" value="ETHANOLAMINE AMMONIA-LYASE REACTIVASE EUTA"/>
    <property type="match status" value="1"/>
</dbReference>
<dbReference type="EMBL" id="SUPK01000001">
    <property type="protein sequence ID" value="TJY44565.1"/>
    <property type="molecule type" value="Genomic_DNA"/>
</dbReference>
<dbReference type="AlphaFoldDB" id="A0A4U0FHU4"/>
<dbReference type="PANTHER" id="PTHR32432">
    <property type="entry name" value="CELL DIVISION PROTEIN FTSA-RELATED"/>
    <property type="match status" value="1"/>
</dbReference>
<keyword evidence="2" id="KW-1185">Reference proteome</keyword>
<proteinExistence type="predicted"/>
<dbReference type="PIRSF" id="PIRSF012293">
    <property type="entry name" value="EutA"/>
    <property type="match status" value="1"/>
</dbReference>
<protein>
    <submittedName>
        <fullName evidence="1">Ethanolamine utilization protein</fullName>
    </submittedName>
</protein>
<dbReference type="InterPro" id="IPR009377">
    <property type="entry name" value="EutA"/>
</dbReference>
<organism evidence="1 2">
    <name type="scientific">Cohnella pontilimi</name>
    <dbReference type="NCBI Taxonomy" id="2564100"/>
    <lineage>
        <taxon>Bacteria</taxon>
        <taxon>Bacillati</taxon>
        <taxon>Bacillota</taxon>
        <taxon>Bacilli</taxon>
        <taxon>Bacillales</taxon>
        <taxon>Paenibacillaceae</taxon>
        <taxon>Cohnella</taxon>
    </lineage>
</organism>
<evidence type="ECO:0000313" key="1">
    <source>
        <dbReference type="EMBL" id="TJY44565.1"/>
    </source>
</evidence>
<evidence type="ECO:0000313" key="2">
    <source>
        <dbReference type="Proteomes" id="UP000309673"/>
    </source>
</evidence>
<dbReference type="Pfam" id="PF06277">
    <property type="entry name" value="EutA"/>
    <property type="match status" value="1"/>
</dbReference>
<accession>A0A4U0FHU4</accession>
<reference evidence="1 2" key="1">
    <citation type="submission" date="2019-04" db="EMBL/GenBank/DDBJ databases">
        <title>Cohnella sp. nov., isolated from soil.</title>
        <authorList>
            <person name="Kim W."/>
        </authorList>
    </citation>
    <scope>NUCLEOTIDE SEQUENCE [LARGE SCALE GENOMIC DNA]</scope>
    <source>
        <strain evidence="1 2">CAU 1483</strain>
    </source>
</reference>
<dbReference type="SUPFAM" id="SSF53067">
    <property type="entry name" value="Actin-like ATPase domain"/>
    <property type="match status" value="1"/>
</dbReference>
<dbReference type="OrthoDB" id="1542at2"/>
<comment type="caution">
    <text evidence="1">The sequence shown here is derived from an EMBL/GenBank/DDBJ whole genome shotgun (WGS) entry which is preliminary data.</text>
</comment>
<gene>
    <name evidence="1" type="ORF">E5161_00745</name>
</gene>
<dbReference type="InterPro" id="IPR050696">
    <property type="entry name" value="FtsA/MreB"/>
</dbReference>
<sequence>MTERSDDRWILSVGIDIGTSTTKMIVSRLRLMRTSSVLSLPRYDIVERELLYESPIYSTPLKSADEVDADGIWQILAREYEHAAVRPEELKSGAVIITGETANKRNAKRILHLLAERSGDFVVATAGADLEGLLAGKGAGAEERSLRIRGAVANIDIGGGTANAAIFQRGKPIGTVTFHVGGRLIQVDTGGAITEVSPSIRRWLNASGYRLEPGQRVSFEVLQQICSAMSRNMLDYLAGYASADQEPVRALLLGEPLSPMPPIEEWMVSGGIGRLMEEAKPNGLADTAVHGDIGPLLAHTIKELSSRYAIRLVKPDQTVRATVIGAGMQSTEISGATVHLDESALPIRNLPVQKLEVTPHLLAHTEHLAQAVSQTMRTAAGLFDAEASPPFALAISGLRPLTYASLQRLSETIYESFIAYFPSSGVIVVVCENDIAKALGQALAKRAGAGPKLVCIDQIKVEHGDYIDLGQPVAGSMIPVVVKTLAFHNRVEVTDV</sequence>
<dbReference type="Proteomes" id="UP000309673">
    <property type="component" value="Unassembled WGS sequence"/>
</dbReference>
<dbReference type="InterPro" id="IPR043129">
    <property type="entry name" value="ATPase_NBD"/>
</dbReference>